<feature type="domain" description="Response regulatory" evidence="18">
    <location>
        <begin position="488"/>
        <end position="604"/>
    </location>
</feature>
<evidence type="ECO:0000256" key="3">
    <source>
        <dbReference type="ARBA" id="ARBA00012438"/>
    </source>
</evidence>
<dbReference type="SUPFAM" id="SSF55874">
    <property type="entry name" value="ATPase domain of HSP90 chaperone/DNA topoisomerase II/histidine kinase"/>
    <property type="match status" value="1"/>
</dbReference>
<dbReference type="InterPro" id="IPR011006">
    <property type="entry name" value="CheY-like_superfamily"/>
</dbReference>
<evidence type="ECO:0000313" key="21">
    <source>
        <dbReference type="Proteomes" id="UP000180088"/>
    </source>
</evidence>
<evidence type="ECO:0000256" key="15">
    <source>
        <dbReference type="PROSITE-ProRule" id="PRU00169"/>
    </source>
</evidence>
<evidence type="ECO:0000259" key="17">
    <source>
        <dbReference type="PROSITE" id="PS50109"/>
    </source>
</evidence>
<evidence type="ECO:0000256" key="8">
    <source>
        <dbReference type="ARBA" id="ARBA00022840"/>
    </source>
</evidence>
<name>A0A1S1WTZ5_9NEIS</name>
<dbReference type="CDD" id="cd16922">
    <property type="entry name" value="HATPase_EvgS-ArcB-TorS-like"/>
    <property type="match status" value="1"/>
</dbReference>
<dbReference type="PROSITE" id="PS50894">
    <property type="entry name" value="HPT"/>
    <property type="match status" value="1"/>
</dbReference>
<dbReference type="SMART" id="SM00448">
    <property type="entry name" value="REC"/>
    <property type="match status" value="1"/>
</dbReference>
<dbReference type="STRING" id="1903179.BI347_19540"/>
<dbReference type="Gene3D" id="1.20.120.160">
    <property type="entry name" value="HPT domain"/>
    <property type="match status" value="1"/>
</dbReference>
<dbReference type="SUPFAM" id="SSF52172">
    <property type="entry name" value="CheY-like"/>
    <property type="match status" value="1"/>
</dbReference>
<dbReference type="Pfam" id="PF02518">
    <property type="entry name" value="HATPase_c"/>
    <property type="match status" value="1"/>
</dbReference>
<sequence length="733" mass="80917">MRGVKRHHPSWRMLIAIGVTLICVFASVAYIQFRQSEMLASALLYQDDNIIWAYFQLEAEELHLQAALQKAQRGLITPDELQERYDIFVSRIGIIRSGLYKSLLQDLPEYRRMQPRLDAFVQKGDALLASPAAARTPAALAQLEGQLAALANGLHDMSLQANQAVAELVDDRNRTMQQHITIGNWLMGFEWVLILGFCFVVVRQLRQLERRRLTLETLTTRLEDARKQAEAGSLAKSAFLANMSHEIRTPLNGVLGMLALLADSNPSRNQASYISTAEESARHLLLLLNDVLDASKLESGKLELAPATCNLGYLLRQIANLMSAQAQAKSVMLKLEIAADLPEWVELDPTRLRQILLNLLSNAIKFTERGGVIVNAASAPGPQPDEARLTLTVTDTGIGMDQATLSRLFKRFSQGDGSTARQFGGSGLGLEISQNLAMLMGGDISVTSSPLQGSCFQLSLPLKVIPTPQYSAEAAEQPFYPAIRLSMRILVVDDNAVNRKYMQALLERMSQLPTLAASGQEALEIARRQPFDLALMDLHMPGMDGLETTRRMREEALTPRMAIIALTADAFPETRQMVLSHGLDGFLTKPLNRNQLLAALQQHFPPEETPAPPAQETPAFDTQTIADFIELLSHGKYSDLVKQYFANHEPTILQLESSPQHPDREKLFHLAHNLKGGAMTLGFSSLAQRCQELEQEAAQSSCSPAASIAQVSAQFHATREACLRQGYLPSAKS</sequence>
<evidence type="ECO:0000259" key="19">
    <source>
        <dbReference type="PROSITE" id="PS50894"/>
    </source>
</evidence>
<evidence type="ECO:0000259" key="18">
    <source>
        <dbReference type="PROSITE" id="PS50110"/>
    </source>
</evidence>
<accession>A0A1S1WTZ5</accession>
<keyword evidence="7" id="KW-0547">Nucleotide-binding</keyword>
<evidence type="ECO:0000256" key="6">
    <source>
        <dbReference type="ARBA" id="ARBA00022692"/>
    </source>
</evidence>
<dbReference type="CDD" id="cd00082">
    <property type="entry name" value="HisKA"/>
    <property type="match status" value="1"/>
</dbReference>
<dbReference type="InterPro" id="IPR003661">
    <property type="entry name" value="HisK_dim/P_dom"/>
</dbReference>
<dbReference type="PROSITE" id="PS50110">
    <property type="entry name" value="RESPONSE_REGULATORY"/>
    <property type="match status" value="1"/>
</dbReference>
<evidence type="ECO:0000256" key="14">
    <source>
        <dbReference type="PROSITE-ProRule" id="PRU00110"/>
    </source>
</evidence>
<feature type="transmembrane region" description="Helical" evidence="16">
    <location>
        <begin position="182"/>
        <end position="202"/>
    </location>
</feature>
<protein>
    <recommendedName>
        <fullName evidence="13">Virulence sensor protein BvgS</fullName>
        <ecNumber evidence="3">2.7.13.3</ecNumber>
    </recommendedName>
</protein>
<proteinExistence type="predicted"/>
<dbReference type="Pfam" id="PF00072">
    <property type="entry name" value="Response_reg"/>
    <property type="match status" value="1"/>
</dbReference>
<reference evidence="20 21" key="1">
    <citation type="submission" date="2016-09" db="EMBL/GenBank/DDBJ databases">
        <title>Chromobacterium muskegensis sp. nov., an insecticidal bacterium isolated from Sphagnum bogs.</title>
        <authorList>
            <person name="Sparks M.E."/>
            <person name="Blackburn M.B."/>
            <person name="Gundersen-Rindal D.E."/>
            <person name="Mitchell A."/>
            <person name="Farrar R."/>
            <person name="Kuhar D."/>
        </authorList>
    </citation>
    <scope>NUCLEOTIDE SEQUENCE [LARGE SCALE GENOMIC DNA]</scope>
    <source>
        <strain evidence="20 21">37-2</strain>
    </source>
</reference>
<dbReference type="Gene3D" id="3.30.565.10">
    <property type="entry name" value="Histidine kinase-like ATPase, C-terminal domain"/>
    <property type="match status" value="1"/>
</dbReference>
<dbReference type="EMBL" id="MKCS01000003">
    <property type="protein sequence ID" value="OHX10714.1"/>
    <property type="molecule type" value="Genomic_DNA"/>
</dbReference>
<dbReference type="CDD" id="cd17546">
    <property type="entry name" value="REC_hyHK_CKI1_RcsC-like"/>
    <property type="match status" value="1"/>
</dbReference>
<dbReference type="AlphaFoldDB" id="A0A1S1WTZ5"/>
<dbReference type="InterPro" id="IPR036097">
    <property type="entry name" value="HisK_dim/P_sf"/>
</dbReference>
<evidence type="ECO:0000256" key="10">
    <source>
        <dbReference type="ARBA" id="ARBA00023012"/>
    </source>
</evidence>
<keyword evidence="4" id="KW-1003">Cell membrane</keyword>
<keyword evidence="9 16" id="KW-1133">Transmembrane helix</keyword>
<evidence type="ECO:0000256" key="4">
    <source>
        <dbReference type="ARBA" id="ARBA00022475"/>
    </source>
</evidence>
<dbReference type="InterPro" id="IPR004358">
    <property type="entry name" value="Sig_transdc_His_kin-like_C"/>
</dbReference>
<keyword evidence="11 16" id="KW-0472">Membrane</keyword>
<evidence type="ECO:0000256" key="9">
    <source>
        <dbReference type="ARBA" id="ARBA00022989"/>
    </source>
</evidence>
<keyword evidence="8" id="KW-0067">ATP-binding</keyword>
<dbReference type="Pfam" id="PF01627">
    <property type="entry name" value="Hpt"/>
    <property type="match status" value="1"/>
</dbReference>
<gene>
    <name evidence="20" type="ORF">BI347_19540</name>
</gene>
<feature type="domain" description="Histidine kinase" evidence="17">
    <location>
        <begin position="242"/>
        <end position="464"/>
    </location>
</feature>
<dbReference type="GO" id="GO:0000155">
    <property type="term" value="F:phosphorelay sensor kinase activity"/>
    <property type="evidence" value="ECO:0007669"/>
    <property type="project" value="InterPro"/>
</dbReference>
<feature type="domain" description="HPt" evidence="19">
    <location>
        <begin position="633"/>
        <end position="733"/>
    </location>
</feature>
<dbReference type="SUPFAM" id="SSF47384">
    <property type="entry name" value="Homodimeric domain of signal transducing histidine kinase"/>
    <property type="match status" value="1"/>
</dbReference>
<evidence type="ECO:0000256" key="16">
    <source>
        <dbReference type="SAM" id="Phobius"/>
    </source>
</evidence>
<dbReference type="PANTHER" id="PTHR45339:SF1">
    <property type="entry name" value="HYBRID SIGNAL TRANSDUCTION HISTIDINE KINASE J"/>
    <property type="match status" value="1"/>
</dbReference>
<comment type="function">
    <text evidence="12">Member of the two-component regulatory system BvgS/BvgA. Phosphorylates BvgA via a four-step phosphorelay in response to environmental signals.</text>
</comment>
<dbReference type="PANTHER" id="PTHR45339">
    <property type="entry name" value="HYBRID SIGNAL TRANSDUCTION HISTIDINE KINASE J"/>
    <property type="match status" value="1"/>
</dbReference>
<evidence type="ECO:0000256" key="13">
    <source>
        <dbReference type="ARBA" id="ARBA00070152"/>
    </source>
</evidence>
<dbReference type="SMART" id="SM00388">
    <property type="entry name" value="HisKA"/>
    <property type="match status" value="1"/>
</dbReference>
<comment type="subcellular location">
    <subcellularLocation>
        <location evidence="2">Cell membrane</location>
        <topology evidence="2">Multi-pass membrane protein</topology>
    </subcellularLocation>
</comment>
<comment type="caution">
    <text evidence="20">The sequence shown here is derived from an EMBL/GenBank/DDBJ whole genome shotgun (WGS) entry which is preliminary data.</text>
</comment>
<feature type="modified residue" description="Phosphohistidine" evidence="14">
    <location>
        <position position="672"/>
    </location>
</feature>
<dbReference type="Gene3D" id="3.40.50.2300">
    <property type="match status" value="1"/>
</dbReference>
<organism evidence="20 21">
    <name type="scientific">Chromobacterium sphagni</name>
    <dbReference type="NCBI Taxonomy" id="1903179"/>
    <lineage>
        <taxon>Bacteria</taxon>
        <taxon>Pseudomonadati</taxon>
        <taxon>Pseudomonadota</taxon>
        <taxon>Betaproteobacteria</taxon>
        <taxon>Neisseriales</taxon>
        <taxon>Chromobacteriaceae</taxon>
        <taxon>Chromobacterium</taxon>
    </lineage>
</organism>
<comment type="catalytic activity">
    <reaction evidence="1">
        <text>ATP + protein L-histidine = ADP + protein N-phospho-L-histidine.</text>
        <dbReference type="EC" id="2.7.13.3"/>
    </reaction>
</comment>
<dbReference type="SMART" id="SM00387">
    <property type="entry name" value="HATPase_c"/>
    <property type="match status" value="1"/>
</dbReference>
<evidence type="ECO:0000256" key="11">
    <source>
        <dbReference type="ARBA" id="ARBA00023136"/>
    </source>
</evidence>
<evidence type="ECO:0000256" key="2">
    <source>
        <dbReference type="ARBA" id="ARBA00004651"/>
    </source>
</evidence>
<evidence type="ECO:0000256" key="12">
    <source>
        <dbReference type="ARBA" id="ARBA00058004"/>
    </source>
</evidence>
<dbReference type="InterPro" id="IPR001789">
    <property type="entry name" value="Sig_transdc_resp-reg_receiver"/>
</dbReference>
<keyword evidence="5 15" id="KW-0597">Phosphoprotein</keyword>
<dbReference type="GO" id="GO:0005524">
    <property type="term" value="F:ATP binding"/>
    <property type="evidence" value="ECO:0007669"/>
    <property type="project" value="UniProtKB-KW"/>
</dbReference>
<evidence type="ECO:0000256" key="5">
    <source>
        <dbReference type="ARBA" id="ARBA00022553"/>
    </source>
</evidence>
<dbReference type="InterPro" id="IPR003594">
    <property type="entry name" value="HATPase_dom"/>
</dbReference>
<evidence type="ECO:0000256" key="1">
    <source>
        <dbReference type="ARBA" id="ARBA00000085"/>
    </source>
</evidence>
<dbReference type="EC" id="2.7.13.3" evidence="3"/>
<dbReference type="InterPro" id="IPR036641">
    <property type="entry name" value="HPT_dom_sf"/>
</dbReference>
<dbReference type="FunFam" id="3.30.565.10:FF:000010">
    <property type="entry name" value="Sensor histidine kinase RcsC"/>
    <property type="match status" value="1"/>
</dbReference>
<dbReference type="Proteomes" id="UP000180088">
    <property type="component" value="Unassembled WGS sequence"/>
</dbReference>
<dbReference type="GO" id="GO:0005886">
    <property type="term" value="C:plasma membrane"/>
    <property type="evidence" value="ECO:0007669"/>
    <property type="project" value="UniProtKB-SubCell"/>
</dbReference>
<dbReference type="Pfam" id="PF00512">
    <property type="entry name" value="HisKA"/>
    <property type="match status" value="1"/>
</dbReference>
<dbReference type="InterPro" id="IPR036890">
    <property type="entry name" value="HATPase_C_sf"/>
</dbReference>
<dbReference type="PRINTS" id="PR00344">
    <property type="entry name" value="BCTRLSENSOR"/>
</dbReference>
<evidence type="ECO:0000313" key="20">
    <source>
        <dbReference type="EMBL" id="OHX10714.1"/>
    </source>
</evidence>
<dbReference type="PROSITE" id="PS50109">
    <property type="entry name" value="HIS_KIN"/>
    <property type="match status" value="1"/>
</dbReference>
<dbReference type="SUPFAM" id="SSF47226">
    <property type="entry name" value="Histidine-containing phosphotransfer domain, HPT domain"/>
    <property type="match status" value="1"/>
</dbReference>
<dbReference type="InterPro" id="IPR008207">
    <property type="entry name" value="Sig_transdc_His_kin_Hpt_dom"/>
</dbReference>
<dbReference type="Gene3D" id="1.10.287.130">
    <property type="match status" value="1"/>
</dbReference>
<evidence type="ECO:0000256" key="7">
    <source>
        <dbReference type="ARBA" id="ARBA00022741"/>
    </source>
</evidence>
<feature type="modified residue" description="4-aspartylphosphate" evidence="15">
    <location>
        <position position="537"/>
    </location>
</feature>
<dbReference type="InterPro" id="IPR005467">
    <property type="entry name" value="His_kinase_dom"/>
</dbReference>
<keyword evidence="6 16" id="KW-0812">Transmembrane</keyword>
<keyword evidence="10" id="KW-0902">Two-component regulatory system</keyword>